<organism evidence="1">
    <name type="scientific">marine sediment metagenome</name>
    <dbReference type="NCBI Taxonomy" id="412755"/>
    <lineage>
        <taxon>unclassified sequences</taxon>
        <taxon>metagenomes</taxon>
        <taxon>ecological metagenomes</taxon>
    </lineage>
</organism>
<reference evidence="1" key="1">
    <citation type="journal article" date="2015" name="Nature">
        <title>Complex archaea that bridge the gap between prokaryotes and eukaryotes.</title>
        <authorList>
            <person name="Spang A."/>
            <person name="Saw J.H."/>
            <person name="Jorgensen S.L."/>
            <person name="Zaremba-Niedzwiedzka K."/>
            <person name="Martijn J."/>
            <person name="Lind A.E."/>
            <person name="van Eijk R."/>
            <person name="Schleper C."/>
            <person name="Guy L."/>
            <person name="Ettema T.J."/>
        </authorList>
    </citation>
    <scope>NUCLEOTIDE SEQUENCE</scope>
</reference>
<protein>
    <submittedName>
        <fullName evidence="1">Uncharacterized protein</fullName>
    </submittedName>
</protein>
<dbReference type="EMBL" id="LAZR01066178">
    <property type="protein sequence ID" value="KKK54087.1"/>
    <property type="molecule type" value="Genomic_DNA"/>
</dbReference>
<dbReference type="SUPFAM" id="SSF63393">
    <property type="entry name" value="RNA polymerase subunits"/>
    <property type="match status" value="1"/>
</dbReference>
<evidence type="ECO:0000313" key="1">
    <source>
        <dbReference type="EMBL" id="KKK54087.1"/>
    </source>
</evidence>
<dbReference type="AlphaFoldDB" id="A0A0F8WB77"/>
<proteinExistence type="predicted"/>
<dbReference type="InterPro" id="IPR029040">
    <property type="entry name" value="RPABC4/Spt4"/>
</dbReference>
<name>A0A0F8WB77_9ZZZZ</name>
<comment type="caution">
    <text evidence="1">The sequence shown here is derived from an EMBL/GenBank/DDBJ whole genome shotgun (WGS) entry which is preliminary data.</text>
</comment>
<gene>
    <name evidence="1" type="ORF">LCGC14_3088250</name>
</gene>
<sequence>MLGSNRINLFDLFMWCIKKNKYKCPRCNYPLFNHGEKIICENCGEIMFLKKRKIIKETKRPQRVGYF</sequence>
<accession>A0A0F8WB77</accession>